<keyword evidence="3" id="KW-1185">Reference proteome</keyword>
<sequence length="187" mass="20746">MPRRTLLLALISLPSILPGLPAAAQSYDIDCKLILCLAGGFPSSCADAKAYMINRITSVPPKPPIGFCAMSDGSEYADYRLDYAWVSPASAEGWVCPDDKLKYFRATHEDRGETHVQVFCYDQRVVVQAGWRDEEPTYAWLGRSVPERSDFRIAVTISPGSEDAYDSGVQRVETGIGRWYGNVYVSH</sequence>
<dbReference type="OrthoDB" id="6197542at2"/>
<feature type="chain" id="PRO_5011676106" evidence="1">
    <location>
        <begin position="25"/>
        <end position="187"/>
    </location>
</feature>
<dbReference type="RefSeq" id="WP_092866534.1">
    <property type="nucleotide sequence ID" value="NZ_FOQH01000045.1"/>
</dbReference>
<reference evidence="2 3" key="1">
    <citation type="submission" date="2016-10" db="EMBL/GenBank/DDBJ databases">
        <authorList>
            <person name="de Groot N.N."/>
        </authorList>
    </citation>
    <scope>NUCLEOTIDE SEQUENCE [LARGE SCALE GENOMIC DNA]</scope>
    <source>
        <strain evidence="2 3">CGMCC 1.11030</strain>
    </source>
</reference>
<evidence type="ECO:0000313" key="2">
    <source>
        <dbReference type="EMBL" id="SFJ34023.1"/>
    </source>
</evidence>
<dbReference type="AlphaFoldDB" id="A0A1I3QIQ7"/>
<gene>
    <name evidence="2" type="ORF">SAMN05216258_1451</name>
</gene>
<evidence type="ECO:0000256" key="1">
    <source>
        <dbReference type="SAM" id="SignalP"/>
    </source>
</evidence>
<dbReference type="Proteomes" id="UP000199377">
    <property type="component" value="Unassembled WGS sequence"/>
</dbReference>
<accession>A0A1I3QIQ7</accession>
<feature type="signal peptide" evidence="1">
    <location>
        <begin position="1"/>
        <end position="24"/>
    </location>
</feature>
<dbReference type="STRING" id="1114924.SAMN05216258_1451"/>
<protein>
    <submittedName>
        <fullName evidence="2">Uncharacterized protein</fullName>
    </submittedName>
</protein>
<name>A0A1I3QIQ7_9RHOB</name>
<proteinExistence type="predicted"/>
<dbReference type="EMBL" id="FOQH01000045">
    <property type="protein sequence ID" value="SFJ34023.1"/>
    <property type="molecule type" value="Genomic_DNA"/>
</dbReference>
<keyword evidence="1" id="KW-0732">Signal</keyword>
<evidence type="ECO:0000313" key="3">
    <source>
        <dbReference type="Proteomes" id="UP000199377"/>
    </source>
</evidence>
<organism evidence="2 3">
    <name type="scientific">Albimonas pacifica</name>
    <dbReference type="NCBI Taxonomy" id="1114924"/>
    <lineage>
        <taxon>Bacteria</taxon>
        <taxon>Pseudomonadati</taxon>
        <taxon>Pseudomonadota</taxon>
        <taxon>Alphaproteobacteria</taxon>
        <taxon>Rhodobacterales</taxon>
        <taxon>Paracoccaceae</taxon>
        <taxon>Albimonas</taxon>
    </lineage>
</organism>